<dbReference type="SMART" id="SM00347">
    <property type="entry name" value="HTH_MARR"/>
    <property type="match status" value="1"/>
</dbReference>
<dbReference type="EMBL" id="JBHSCX010000001">
    <property type="protein sequence ID" value="MFC4360664.1"/>
    <property type="molecule type" value="Genomic_DNA"/>
</dbReference>
<evidence type="ECO:0000256" key="1">
    <source>
        <dbReference type="ARBA" id="ARBA00023015"/>
    </source>
</evidence>
<accession>A0ABV8UY99</accession>
<dbReference type="SUPFAM" id="SSF46785">
    <property type="entry name" value="Winged helix' DNA-binding domain"/>
    <property type="match status" value="1"/>
</dbReference>
<evidence type="ECO:0000256" key="2">
    <source>
        <dbReference type="ARBA" id="ARBA00023125"/>
    </source>
</evidence>
<dbReference type="PANTHER" id="PTHR42756">
    <property type="entry name" value="TRANSCRIPTIONAL REGULATOR, MARR"/>
    <property type="match status" value="1"/>
</dbReference>
<protein>
    <submittedName>
        <fullName evidence="5">MarR family winged helix-turn-helix transcriptional regulator</fullName>
    </submittedName>
</protein>
<feature type="domain" description="HTH marR-type" evidence="4">
    <location>
        <begin position="3"/>
        <end position="137"/>
    </location>
</feature>
<dbReference type="Proteomes" id="UP001595840">
    <property type="component" value="Unassembled WGS sequence"/>
</dbReference>
<dbReference type="RefSeq" id="WP_290264363.1">
    <property type="nucleotide sequence ID" value="NZ_JAUFQG010000006.1"/>
</dbReference>
<evidence type="ECO:0000313" key="5">
    <source>
        <dbReference type="EMBL" id="MFC4360664.1"/>
    </source>
</evidence>
<dbReference type="InterPro" id="IPR000835">
    <property type="entry name" value="HTH_MarR-typ"/>
</dbReference>
<evidence type="ECO:0000256" key="3">
    <source>
        <dbReference type="ARBA" id="ARBA00023163"/>
    </source>
</evidence>
<keyword evidence="3" id="KW-0804">Transcription</keyword>
<dbReference type="PROSITE" id="PS50995">
    <property type="entry name" value="HTH_MARR_2"/>
    <property type="match status" value="1"/>
</dbReference>
<name>A0ABV8UY99_9GAMM</name>
<proteinExistence type="predicted"/>
<dbReference type="Pfam" id="PF12802">
    <property type="entry name" value="MarR_2"/>
    <property type="match status" value="1"/>
</dbReference>
<keyword evidence="1" id="KW-0805">Transcription regulation</keyword>
<evidence type="ECO:0000313" key="6">
    <source>
        <dbReference type="Proteomes" id="UP001595840"/>
    </source>
</evidence>
<sequence length="144" mass="16258">MDKRSMSEIVFRIVQSYRLAMRSSLNAGEIGLNAMHVRCLSLIDKSDVCTANDIVTALARDKAQIARLIKEMIERNWLTKVANPEDKRSQLLSLTEEGRALAKSIAETQIKVMKKMQENLTAAQLNEFSKTADLMAANLEKFNR</sequence>
<keyword evidence="2" id="KW-0238">DNA-binding</keyword>
<organism evidence="5 6">
    <name type="scientific">Simiduia curdlanivorans</name>
    <dbReference type="NCBI Taxonomy" id="1492769"/>
    <lineage>
        <taxon>Bacteria</taxon>
        <taxon>Pseudomonadati</taxon>
        <taxon>Pseudomonadota</taxon>
        <taxon>Gammaproteobacteria</taxon>
        <taxon>Cellvibrionales</taxon>
        <taxon>Cellvibrionaceae</taxon>
        <taxon>Simiduia</taxon>
    </lineage>
</organism>
<dbReference type="InterPro" id="IPR036388">
    <property type="entry name" value="WH-like_DNA-bd_sf"/>
</dbReference>
<dbReference type="PANTHER" id="PTHR42756:SF1">
    <property type="entry name" value="TRANSCRIPTIONAL REPRESSOR OF EMRAB OPERON"/>
    <property type="match status" value="1"/>
</dbReference>
<dbReference type="InterPro" id="IPR036390">
    <property type="entry name" value="WH_DNA-bd_sf"/>
</dbReference>
<comment type="caution">
    <text evidence="5">The sequence shown here is derived from an EMBL/GenBank/DDBJ whole genome shotgun (WGS) entry which is preliminary data.</text>
</comment>
<reference evidence="6" key="1">
    <citation type="journal article" date="2019" name="Int. J. Syst. Evol. Microbiol.">
        <title>The Global Catalogue of Microorganisms (GCM) 10K type strain sequencing project: providing services to taxonomists for standard genome sequencing and annotation.</title>
        <authorList>
            <consortium name="The Broad Institute Genomics Platform"/>
            <consortium name="The Broad Institute Genome Sequencing Center for Infectious Disease"/>
            <person name="Wu L."/>
            <person name="Ma J."/>
        </authorList>
    </citation>
    <scope>NUCLEOTIDE SEQUENCE [LARGE SCALE GENOMIC DNA]</scope>
    <source>
        <strain evidence="6">CECT 8570</strain>
    </source>
</reference>
<gene>
    <name evidence="5" type="ORF">ACFOX3_00035</name>
</gene>
<evidence type="ECO:0000259" key="4">
    <source>
        <dbReference type="PROSITE" id="PS50995"/>
    </source>
</evidence>
<keyword evidence="6" id="KW-1185">Reference proteome</keyword>
<dbReference type="Gene3D" id="1.10.10.10">
    <property type="entry name" value="Winged helix-like DNA-binding domain superfamily/Winged helix DNA-binding domain"/>
    <property type="match status" value="1"/>
</dbReference>